<proteinExistence type="predicted"/>
<dbReference type="PANTHER" id="PTHR31836">
    <property type="match status" value="1"/>
</dbReference>
<evidence type="ECO:0000259" key="3">
    <source>
        <dbReference type="Pfam" id="PF03330"/>
    </source>
</evidence>
<dbReference type="Proteomes" id="UP001556367">
    <property type="component" value="Unassembled WGS sequence"/>
</dbReference>
<comment type="caution">
    <text evidence="4">The sequence shown here is derived from an EMBL/GenBank/DDBJ whole genome shotgun (WGS) entry which is preliminary data.</text>
</comment>
<keyword evidence="5" id="KW-1185">Reference proteome</keyword>
<dbReference type="SUPFAM" id="SSF50685">
    <property type="entry name" value="Barwin-like endoglucanases"/>
    <property type="match status" value="1"/>
</dbReference>
<organism evidence="4 5">
    <name type="scientific">Hohenbuehelia grisea</name>
    <dbReference type="NCBI Taxonomy" id="104357"/>
    <lineage>
        <taxon>Eukaryota</taxon>
        <taxon>Fungi</taxon>
        <taxon>Dikarya</taxon>
        <taxon>Basidiomycota</taxon>
        <taxon>Agaricomycotina</taxon>
        <taxon>Agaricomycetes</taxon>
        <taxon>Agaricomycetidae</taxon>
        <taxon>Agaricales</taxon>
        <taxon>Pleurotineae</taxon>
        <taxon>Pleurotaceae</taxon>
        <taxon>Hohenbuehelia</taxon>
    </lineage>
</organism>
<feature type="signal peptide" evidence="2">
    <location>
        <begin position="1"/>
        <end position="18"/>
    </location>
</feature>
<protein>
    <recommendedName>
        <fullName evidence="3">RlpA-like protein double-psi beta-barrel domain-containing protein</fullName>
    </recommendedName>
</protein>
<dbReference type="PANTHER" id="PTHR31836:SF28">
    <property type="entry name" value="SRCR DOMAIN-CONTAINING PROTEIN-RELATED"/>
    <property type="match status" value="1"/>
</dbReference>
<reference evidence="5" key="1">
    <citation type="submission" date="2024-06" db="EMBL/GenBank/DDBJ databases">
        <title>Multi-omics analyses provide insights into the biosynthesis of the anticancer antibiotic pleurotin in Hohenbuehelia grisea.</title>
        <authorList>
            <person name="Weaver J.A."/>
            <person name="Alberti F."/>
        </authorList>
    </citation>
    <scope>NUCLEOTIDE SEQUENCE [LARGE SCALE GENOMIC DNA]</scope>
    <source>
        <strain evidence="5">T-177</strain>
    </source>
</reference>
<name>A0ABR3IQ36_9AGAR</name>
<dbReference type="Gene3D" id="2.40.40.10">
    <property type="entry name" value="RlpA-like domain"/>
    <property type="match status" value="1"/>
</dbReference>
<dbReference type="EMBL" id="JASNQZ010000018">
    <property type="protein sequence ID" value="KAL0945407.1"/>
    <property type="molecule type" value="Genomic_DNA"/>
</dbReference>
<sequence>MVIQSLRGLSIIALLVAAQSVAVVLEARNGAAHGDATWYHTGQGACGAWSKDSDHVVALSPRQYAGGDNCWRHIKIHYQGKTVDATAVDLCPECQGDSIDLSPSAFSSLAGLDVGRIQVTWSY</sequence>
<evidence type="ECO:0000313" key="5">
    <source>
        <dbReference type="Proteomes" id="UP001556367"/>
    </source>
</evidence>
<feature type="domain" description="RlpA-like protein double-psi beta-barrel" evidence="3">
    <location>
        <begin position="32"/>
        <end position="120"/>
    </location>
</feature>
<evidence type="ECO:0000256" key="1">
    <source>
        <dbReference type="ARBA" id="ARBA00022729"/>
    </source>
</evidence>
<evidence type="ECO:0000256" key="2">
    <source>
        <dbReference type="SAM" id="SignalP"/>
    </source>
</evidence>
<accession>A0ABR3IQ36</accession>
<dbReference type="InterPro" id="IPR036908">
    <property type="entry name" value="RlpA-like_sf"/>
</dbReference>
<keyword evidence="1 2" id="KW-0732">Signal</keyword>
<dbReference type="InterPro" id="IPR051477">
    <property type="entry name" value="Expansin_CellWall"/>
</dbReference>
<feature type="chain" id="PRO_5046068927" description="RlpA-like protein double-psi beta-barrel domain-containing protein" evidence="2">
    <location>
        <begin position="19"/>
        <end position="123"/>
    </location>
</feature>
<gene>
    <name evidence="4" type="ORF">HGRIS_000899</name>
</gene>
<dbReference type="CDD" id="cd22191">
    <property type="entry name" value="DPBB_RlpA_EXP_N-like"/>
    <property type="match status" value="1"/>
</dbReference>
<evidence type="ECO:0000313" key="4">
    <source>
        <dbReference type="EMBL" id="KAL0945407.1"/>
    </source>
</evidence>
<dbReference type="InterPro" id="IPR009009">
    <property type="entry name" value="RlpA-like_DPBB"/>
</dbReference>
<dbReference type="Pfam" id="PF03330">
    <property type="entry name" value="DPBB_1"/>
    <property type="match status" value="1"/>
</dbReference>